<proteinExistence type="predicted"/>
<gene>
    <name evidence="1" type="ORF">BDM02DRAFT_3118160</name>
</gene>
<evidence type="ECO:0000313" key="1">
    <source>
        <dbReference type="EMBL" id="KAF9646761.1"/>
    </source>
</evidence>
<reference evidence="1" key="2">
    <citation type="journal article" date="2020" name="Nat. Commun.">
        <title>Large-scale genome sequencing of mycorrhizal fungi provides insights into the early evolution of symbiotic traits.</title>
        <authorList>
            <person name="Miyauchi S."/>
            <person name="Kiss E."/>
            <person name="Kuo A."/>
            <person name="Drula E."/>
            <person name="Kohler A."/>
            <person name="Sanchez-Garcia M."/>
            <person name="Morin E."/>
            <person name="Andreopoulos B."/>
            <person name="Barry K.W."/>
            <person name="Bonito G."/>
            <person name="Buee M."/>
            <person name="Carver A."/>
            <person name="Chen C."/>
            <person name="Cichocki N."/>
            <person name="Clum A."/>
            <person name="Culley D."/>
            <person name="Crous P.W."/>
            <person name="Fauchery L."/>
            <person name="Girlanda M."/>
            <person name="Hayes R.D."/>
            <person name="Keri Z."/>
            <person name="LaButti K."/>
            <person name="Lipzen A."/>
            <person name="Lombard V."/>
            <person name="Magnuson J."/>
            <person name="Maillard F."/>
            <person name="Murat C."/>
            <person name="Nolan M."/>
            <person name="Ohm R.A."/>
            <person name="Pangilinan J."/>
            <person name="Pereira M.F."/>
            <person name="Perotto S."/>
            <person name="Peter M."/>
            <person name="Pfister S."/>
            <person name="Riley R."/>
            <person name="Sitrit Y."/>
            <person name="Stielow J.B."/>
            <person name="Szollosi G."/>
            <person name="Zifcakova L."/>
            <person name="Stursova M."/>
            <person name="Spatafora J.W."/>
            <person name="Tedersoo L."/>
            <person name="Vaario L.M."/>
            <person name="Yamada A."/>
            <person name="Yan M."/>
            <person name="Wang P."/>
            <person name="Xu J."/>
            <person name="Bruns T."/>
            <person name="Baldrian P."/>
            <person name="Vilgalys R."/>
            <person name="Dunand C."/>
            <person name="Henrissat B."/>
            <person name="Grigoriev I.V."/>
            <person name="Hibbett D."/>
            <person name="Nagy L.G."/>
            <person name="Martin F.M."/>
        </authorList>
    </citation>
    <scope>NUCLEOTIDE SEQUENCE</scope>
    <source>
        <strain evidence="1">P2</strain>
    </source>
</reference>
<sequence length="60" mass="6826">MHEGLDAPESAPEYSHRKMKNAQRSLTSYHFPCVIPYACWNDSELHMKAGFVSIGRSTQN</sequence>
<name>A0ACB6ZAY5_THEGA</name>
<protein>
    <submittedName>
        <fullName evidence="1">Uncharacterized protein</fullName>
    </submittedName>
</protein>
<accession>A0ACB6ZAY5</accession>
<comment type="caution">
    <text evidence="1">The sequence shown here is derived from an EMBL/GenBank/DDBJ whole genome shotgun (WGS) entry which is preliminary data.</text>
</comment>
<keyword evidence="2" id="KW-1185">Reference proteome</keyword>
<dbReference type="EMBL" id="MU118049">
    <property type="protein sequence ID" value="KAF9646761.1"/>
    <property type="molecule type" value="Genomic_DNA"/>
</dbReference>
<dbReference type="Proteomes" id="UP000886501">
    <property type="component" value="Unassembled WGS sequence"/>
</dbReference>
<reference evidence="1" key="1">
    <citation type="submission" date="2019-10" db="EMBL/GenBank/DDBJ databases">
        <authorList>
            <consortium name="DOE Joint Genome Institute"/>
            <person name="Kuo A."/>
            <person name="Miyauchi S."/>
            <person name="Kiss E."/>
            <person name="Drula E."/>
            <person name="Kohler A."/>
            <person name="Sanchez-Garcia M."/>
            <person name="Andreopoulos B."/>
            <person name="Barry K.W."/>
            <person name="Bonito G."/>
            <person name="Buee M."/>
            <person name="Carver A."/>
            <person name="Chen C."/>
            <person name="Cichocki N."/>
            <person name="Clum A."/>
            <person name="Culley D."/>
            <person name="Crous P.W."/>
            <person name="Fauchery L."/>
            <person name="Girlanda M."/>
            <person name="Hayes R."/>
            <person name="Keri Z."/>
            <person name="Labutti K."/>
            <person name="Lipzen A."/>
            <person name="Lombard V."/>
            <person name="Magnuson J."/>
            <person name="Maillard F."/>
            <person name="Morin E."/>
            <person name="Murat C."/>
            <person name="Nolan M."/>
            <person name="Ohm R."/>
            <person name="Pangilinan J."/>
            <person name="Pereira M."/>
            <person name="Perotto S."/>
            <person name="Peter M."/>
            <person name="Riley R."/>
            <person name="Sitrit Y."/>
            <person name="Stielow B."/>
            <person name="Szollosi G."/>
            <person name="Zifcakova L."/>
            <person name="Stursova M."/>
            <person name="Spatafora J.W."/>
            <person name="Tedersoo L."/>
            <person name="Vaario L.-M."/>
            <person name="Yamada A."/>
            <person name="Yan M."/>
            <person name="Wang P."/>
            <person name="Xu J."/>
            <person name="Bruns T."/>
            <person name="Baldrian P."/>
            <person name="Vilgalys R."/>
            <person name="Henrissat B."/>
            <person name="Grigoriev I.V."/>
            <person name="Hibbett D."/>
            <person name="Nagy L.G."/>
            <person name="Martin F.M."/>
        </authorList>
    </citation>
    <scope>NUCLEOTIDE SEQUENCE</scope>
    <source>
        <strain evidence="1">P2</strain>
    </source>
</reference>
<evidence type="ECO:0000313" key="2">
    <source>
        <dbReference type="Proteomes" id="UP000886501"/>
    </source>
</evidence>
<organism evidence="1 2">
    <name type="scientific">Thelephora ganbajun</name>
    <name type="common">Ganba fungus</name>
    <dbReference type="NCBI Taxonomy" id="370292"/>
    <lineage>
        <taxon>Eukaryota</taxon>
        <taxon>Fungi</taxon>
        <taxon>Dikarya</taxon>
        <taxon>Basidiomycota</taxon>
        <taxon>Agaricomycotina</taxon>
        <taxon>Agaricomycetes</taxon>
        <taxon>Thelephorales</taxon>
        <taxon>Thelephoraceae</taxon>
        <taxon>Thelephora</taxon>
    </lineage>
</organism>